<evidence type="ECO:0000313" key="4">
    <source>
        <dbReference type="Proteomes" id="UP000011704"/>
    </source>
</evidence>
<dbReference type="AlphaFoldDB" id="M1YJT9"/>
<dbReference type="Proteomes" id="UP000011704">
    <property type="component" value="Unassembled WGS sequence"/>
</dbReference>
<feature type="compositionally biased region" description="Basic and acidic residues" evidence="1">
    <location>
        <begin position="1"/>
        <end position="24"/>
    </location>
</feature>
<accession>M1YJT9</accession>
<gene>
    <name evidence="3" type="ORF">NITGR_360076</name>
</gene>
<reference evidence="3 4" key="1">
    <citation type="journal article" date="2013" name="Front. Microbiol.">
        <title>The genome of Nitrospina gracilis illuminates the metabolism and evolution of the major marine nitrite oxidizer.</title>
        <authorList>
            <person name="Luecker S."/>
            <person name="Nowka B."/>
            <person name="Rattei T."/>
            <person name="Spieck E."/>
            <person name="and Daims H."/>
        </authorList>
    </citation>
    <scope>NUCLEOTIDE SEQUENCE [LARGE SCALE GENOMIC DNA]</scope>
    <source>
        <strain evidence="3 4">3/211</strain>
    </source>
</reference>
<dbReference type="RefSeq" id="WP_005008625.1">
    <property type="nucleotide sequence ID" value="NZ_HG422173.1"/>
</dbReference>
<comment type="caution">
    <text evidence="3">The sequence shown here is derived from an EMBL/GenBank/DDBJ whole genome shotgun (WGS) entry which is preliminary data.</text>
</comment>
<feature type="domain" description="Lcl C-terminal" evidence="2">
    <location>
        <begin position="46"/>
        <end position="167"/>
    </location>
</feature>
<sequence length="186" mass="21607">MAEEEASRKAEDKEELKPALREDGGEQLEVSEDEGPKRFVAMGPHVVQDTVTGLYWMKKDSWQDRGKYYNWHESREYADLKNIRKIGGFTDWRLPTMDEVATLYDPELSNTAKGGATIHIDPVFPEGSFKLHWTMSDTSTRRPRFDYTEGKIFHVDEYAFGAVRLVRKEPINRGDSRRARPNNPRR</sequence>
<dbReference type="InParanoid" id="M1YJT9"/>
<dbReference type="OrthoDB" id="9793251at2"/>
<dbReference type="HOGENOM" id="CLU_101405_2_0_0"/>
<protein>
    <recommendedName>
        <fullName evidence="2">Lcl C-terminal domain-containing protein</fullName>
    </recommendedName>
</protein>
<dbReference type="InterPro" id="IPR011460">
    <property type="entry name" value="Lcl_C"/>
</dbReference>
<dbReference type="Pfam" id="PF07603">
    <property type="entry name" value="Lcl_C"/>
    <property type="match status" value="1"/>
</dbReference>
<evidence type="ECO:0000256" key="1">
    <source>
        <dbReference type="SAM" id="MobiDB-lite"/>
    </source>
</evidence>
<name>M1YJT9_NITG3</name>
<evidence type="ECO:0000259" key="2">
    <source>
        <dbReference type="Pfam" id="PF07603"/>
    </source>
</evidence>
<feature type="region of interest" description="Disordered" evidence="1">
    <location>
        <begin position="1"/>
        <end position="37"/>
    </location>
</feature>
<organism evidence="3 4">
    <name type="scientific">Nitrospina gracilis (strain 3/211)</name>
    <dbReference type="NCBI Taxonomy" id="1266370"/>
    <lineage>
        <taxon>Bacteria</taxon>
        <taxon>Pseudomonadati</taxon>
        <taxon>Nitrospinota/Tectimicrobiota group</taxon>
        <taxon>Nitrospinota</taxon>
        <taxon>Nitrospinia</taxon>
        <taxon>Nitrospinales</taxon>
        <taxon>Nitrospinaceae</taxon>
        <taxon>Nitrospina</taxon>
    </lineage>
</organism>
<proteinExistence type="predicted"/>
<dbReference type="EMBL" id="CAQJ01000040">
    <property type="protein sequence ID" value="CCQ90738.1"/>
    <property type="molecule type" value="Genomic_DNA"/>
</dbReference>
<keyword evidence="4" id="KW-1185">Reference proteome</keyword>
<evidence type="ECO:0000313" key="3">
    <source>
        <dbReference type="EMBL" id="CCQ90738.1"/>
    </source>
</evidence>
<dbReference type="STRING" id="1266370.NITGR_360076"/>